<dbReference type="Proteomes" id="UP000054279">
    <property type="component" value="Unassembled WGS sequence"/>
</dbReference>
<dbReference type="InterPro" id="IPR055754">
    <property type="entry name" value="DUF7330"/>
</dbReference>
<evidence type="ECO:0000256" key="1">
    <source>
        <dbReference type="SAM" id="MobiDB-lite"/>
    </source>
</evidence>
<evidence type="ECO:0000313" key="4">
    <source>
        <dbReference type="Proteomes" id="UP000054279"/>
    </source>
</evidence>
<dbReference type="HOGENOM" id="CLU_070382_2_0_1"/>
<evidence type="ECO:0000259" key="2">
    <source>
        <dbReference type="Pfam" id="PF24016"/>
    </source>
</evidence>
<name>A0A0C9UCL0_SPHS4</name>
<feature type="compositionally biased region" description="Polar residues" evidence="1">
    <location>
        <begin position="39"/>
        <end position="51"/>
    </location>
</feature>
<organism evidence="3 4">
    <name type="scientific">Sphaerobolus stellatus (strain SS14)</name>
    <dbReference type="NCBI Taxonomy" id="990650"/>
    <lineage>
        <taxon>Eukaryota</taxon>
        <taxon>Fungi</taxon>
        <taxon>Dikarya</taxon>
        <taxon>Basidiomycota</taxon>
        <taxon>Agaricomycotina</taxon>
        <taxon>Agaricomycetes</taxon>
        <taxon>Phallomycetidae</taxon>
        <taxon>Geastrales</taxon>
        <taxon>Sphaerobolaceae</taxon>
        <taxon>Sphaerobolus</taxon>
    </lineage>
</organism>
<accession>A0A0C9UCL0</accession>
<dbReference type="AlphaFoldDB" id="A0A0C9UCL0"/>
<gene>
    <name evidence="3" type="ORF">M422DRAFT_276259</name>
</gene>
<reference evidence="3 4" key="1">
    <citation type="submission" date="2014-06" db="EMBL/GenBank/DDBJ databases">
        <title>Evolutionary Origins and Diversification of the Mycorrhizal Mutualists.</title>
        <authorList>
            <consortium name="DOE Joint Genome Institute"/>
            <consortium name="Mycorrhizal Genomics Consortium"/>
            <person name="Kohler A."/>
            <person name="Kuo A."/>
            <person name="Nagy L.G."/>
            <person name="Floudas D."/>
            <person name="Copeland A."/>
            <person name="Barry K.W."/>
            <person name="Cichocki N."/>
            <person name="Veneault-Fourrey C."/>
            <person name="LaButti K."/>
            <person name="Lindquist E.A."/>
            <person name="Lipzen A."/>
            <person name="Lundell T."/>
            <person name="Morin E."/>
            <person name="Murat C."/>
            <person name="Riley R."/>
            <person name="Ohm R."/>
            <person name="Sun H."/>
            <person name="Tunlid A."/>
            <person name="Henrissat B."/>
            <person name="Grigoriev I.V."/>
            <person name="Hibbett D.S."/>
            <person name="Martin F."/>
        </authorList>
    </citation>
    <scope>NUCLEOTIDE SEQUENCE [LARGE SCALE GENOMIC DNA]</scope>
    <source>
        <strain evidence="3 4">SS14</strain>
    </source>
</reference>
<feature type="region of interest" description="Disordered" evidence="1">
    <location>
        <begin position="33"/>
        <end position="66"/>
    </location>
</feature>
<keyword evidence="4" id="KW-1185">Reference proteome</keyword>
<evidence type="ECO:0000313" key="3">
    <source>
        <dbReference type="EMBL" id="KIJ23211.1"/>
    </source>
</evidence>
<dbReference type="EMBL" id="KN837757">
    <property type="protein sequence ID" value="KIJ23211.1"/>
    <property type="molecule type" value="Genomic_DNA"/>
</dbReference>
<sequence length="280" mass="30245">MVTVTDGKSQDSTQLHDMTQWVNVDVEHATIGEHPPAYSETTISGSVSGSEYATGPPEASSSLAERTTPVTLTRVALTPPTNFLTIERKNDSIKGTYAINPTLPPPPGSVISTDSDGKNLNLNFASTNGSINAVVEIIKDVDAKGPACLQAESRNNSVTLVIHDAQQNRFRLRAASTNGSITLRIPQTYIGSISIKMKNGSLKFDSELQTKLHTFSVVGEESRFFFGDYISAGYENDETWLMDHIRVEANGSVNIAFIEVEDGGKGKEASEKGFFSRLLG</sequence>
<proteinExistence type="predicted"/>
<dbReference type="Pfam" id="PF24016">
    <property type="entry name" value="DUF7330"/>
    <property type="match status" value="1"/>
</dbReference>
<dbReference type="OrthoDB" id="5289249at2759"/>
<protein>
    <recommendedName>
        <fullName evidence="2">DUF7330 domain-containing protein</fullName>
    </recommendedName>
</protein>
<feature type="domain" description="DUF7330" evidence="2">
    <location>
        <begin position="82"/>
        <end position="258"/>
    </location>
</feature>